<evidence type="ECO:0000313" key="6">
    <source>
        <dbReference type="EMBL" id="KAB5569558.1"/>
    </source>
</evidence>
<feature type="transmembrane region" description="Helical" evidence="4">
    <location>
        <begin position="390"/>
        <end position="412"/>
    </location>
</feature>
<organism evidence="6 7">
    <name type="scientific">Salix brachista</name>
    <dbReference type="NCBI Taxonomy" id="2182728"/>
    <lineage>
        <taxon>Eukaryota</taxon>
        <taxon>Viridiplantae</taxon>
        <taxon>Streptophyta</taxon>
        <taxon>Embryophyta</taxon>
        <taxon>Tracheophyta</taxon>
        <taxon>Spermatophyta</taxon>
        <taxon>Magnoliopsida</taxon>
        <taxon>eudicotyledons</taxon>
        <taxon>Gunneridae</taxon>
        <taxon>Pentapetalae</taxon>
        <taxon>rosids</taxon>
        <taxon>fabids</taxon>
        <taxon>Malpighiales</taxon>
        <taxon>Salicaceae</taxon>
        <taxon>Saliceae</taxon>
        <taxon>Salix</taxon>
    </lineage>
</organism>
<comment type="caution">
    <text evidence="6">The sequence shown here is derived from an EMBL/GenBank/DDBJ whole genome shotgun (WGS) entry which is preliminary data.</text>
</comment>
<dbReference type="Gene3D" id="6.20.50.180">
    <property type="match status" value="1"/>
</dbReference>
<keyword evidence="2" id="KW-0689">Ribosomal protein</keyword>
<dbReference type="SMART" id="SM01402">
    <property type="entry name" value="Ribosomal_S27"/>
    <property type="match status" value="1"/>
</dbReference>
<protein>
    <recommendedName>
        <fullName evidence="5">Small ribosomal subunit protein eS31 domain-containing protein</fullName>
    </recommendedName>
</protein>
<keyword evidence="4" id="KW-0472">Membrane</keyword>
<dbReference type="GO" id="GO:1990904">
    <property type="term" value="C:ribonucleoprotein complex"/>
    <property type="evidence" value="ECO:0007669"/>
    <property type="project" value="UniProtKB-KW"/>
</dbReference>
<dbReference type="PANTHER" id="PTHR12242">
    <property type="entry name" value="OS02G0130600 PROTEIN-RELATED"/>
    <property type="match status" value="1"/>
</dbReference>
<feature type="transmembrane region" description="Helical" evidence="4">
    <location>
        <begin position="356"/>
        <end position="378"/>
    </location>
</feature>
<feature type="transmembrane region" description="Helical" evidence="4">
    <location>
        <begin position="424"/>
        <end position="442"/>
    </location>
</feature>
<dbReference type="Proteomes" id="UP000326939">
    <property type="component" value="Chromosome 2"/>
</dbReference>
<keyword evidence="3" id="KW-0687">Ribonucleoprotein</keyword>
<evidence type="ECO:0000256" key="2">
    <source>
        <dbReference type="ARBA" id="ARBA00022980"/>
    </source>
</evidence>
<dbReference type="PANTHER" id="PTHR12242:SF38">
    <property type="entry name" value="TRANSMEMBRANE PROTEIN"/>
    <property type="match status" value="1"/>
</dbReference>
<feature type="transmembrane region" description="Helical" evidence="4">
    <location>
        <begin position="237"/>
        <end position="260"/>
    </location>
</feature>
<evidence type="ECO:0000256" key="1">
    <source>
        <dbReference type="ARBA" id="ARBA00022833"/>
    </source>
</evidence>
<sequence>MALVIYWYDIVCFGMVAASLGVSFWVLWRRELASKCDDNIIYQSLLVARPDINDRTVVAAMPGNHVGSSQLWTSCWKQVHPGWLLATRSISFLVMAGLLWRDIVEWDATIFIYYTEGLASRSGEFRYLLLNSNLKWSTLKTRTSLGGILYASMSNTSEGLGYWLRWQVPVCALAIICPSLLSFYVIKKAKTQPLYIHDLWKSRWRCLNPLWLLFYRFFALLCLSPMLYRIVELDGAFAFYFYTQNVNFIVSWFLILASNLSAQMDIYVDYDIFRGMSNILGTVMSAYGCWVSFKQPAVSEHGEKSVFLKRDVEEDGTATSITYKEKKSEGTIKLGIHCAEEAIRERAGFWGYLMQIIYQLMGCMHSLNAVFLLIDTALNSLPFPWFRLAYFVQWSCLYVIFQWVIHACGFTWWPYPFLELNTPYFAMAAIHIPCYGIYALIFKAKNSFFPRLFPRAFINQEVYKDSDGGCSIRKVSCSVMVSNIQFYKVDDSGKVQRLRKECPNAECGAGTFMANHFDRHYCGKCGLTYVYQKAGGD</sequence>
<gene>
    <name evidence="6" type="ORF">DKX38_003351</name>
</gene>
<evidence type="ECO:0000259" key="5">
    <source>
        <dbReference type="SMART" id="SM01402"/>
    </source>
</evidence>
<dbReference type="AlphaFoldDB" id="A0A5N5NRH2"/>
<dbReference type="EMBL" id="VDCV01000002">
    <property type="protein sequence ID" value="KAB5569558.1"/>
    <property type="molecule type" value="Genomic_DNA"/>
</dbReference>
<feature type="transmembrane region" description="Helical" evidence="4">
    <location>
        <begin position="272"/>
        <end position="293"/>
    </location>
</feature>
<accession>A0A5N5NRH2</accession>
<dbReference type="Pfam" id="PF01599">
    <property type="entry name" value="Ribosomal_S27"/>
    <property type="match status" value="1"/>
</dbReference>
<keyword evidence="1" id="KW-0862">Zinc</keyword>
<keyword evidence="7" id="KW-1185">Reference proteome</keyword>
<feature type="transmembrane region" description="Helical" evidence="4">
    <location>
        <begin position="82"/>
        <end position="100"/>
    </location>
</feature>
<dbReference type="GO" id="GO:0006412">
    <property type="term" value="P:translation"/>
    <property type="evidence" value="ECO:0007669"/>
    <property type="project" value="InterPro"/>
</dbReference>
<evidence type="ECO:0000313" key="7">
    <source>
        <dbReference type="Proteomes" id="UP000326939"/>
    </source>
</evidence>
<evidence type="ECO:0000256" key="3">
    <source>
        <dbReference type="ARBA" id="ARBA00023274"/>
    </source>
</evidence>
<dbReference type="GO" id="GO:0003735">
    <property type="term" value="F:structural constituent of ribosome"/>
    <property type="evidence" value="ECO:0007669"/>
    <property type="project" value="InterPro"/>
</dbReference>
<feature type="transmembrane region" description="Helical" evidence="4">
    <location>
        <begin position="207"/>
        <end position="231"/>
    </location>
</feature>
<dbReference type="InterPro" id="IPR002906">
    <property type="entry name" value="Ribosomal_eS31"/>
</dbReference>
<keyword evidence="4" id="KW-0812">Transmembrane</keyword>
<reference evidence="7" key="1">
    <citation type="journal article" date="2019" name="Gigascience">
        <title>De novo genome assembly of the endangered Acer yangbiense, a plant species with extremely small populations endemic to Yunnan Province, China.</title>
        <authorList>
            <person name="Yang J."/>
            <person name="Wariss H.M."/>
            <person name="Tao L."/>
            <person name="Zhang R."/>
            <person name="Yun Q."/>
            <person name="Hollingsworth P."/>
            <person name="Dao Z."/>
            <person name="Luo G."/>
            <person name="Guo H."/>
            <person name="Ma Y."/>
            <person name="Sun W."/>
        </authorList>
    </citation>
    <scope>NUCLEOTIDE SEQUENCE [LARGE SCALE GENOMIC DNA]</scope>
    <source>
        <strain evidence="7">cv. br00</strain>
    </source>
</reference>
<feature type="transmembrane region" description="Helical" evidence="4">
    <location>
        <begin position="6"/>
        <end position="28"/>
    </location>
</feature>
<feature type="domain" description="Small ribosomal subunit protein eS31" evidence="5">
    <location>
        <begin position="483"/>
        <end position="528"/>
    </location>
</feature>
<dbReference type="GO" id="GO:0005840">
    <property type="term" value="C:ribosome"/>
    <property type="evidence" value="ECO:0007669"/>
    <property type="project" value="UniProtKB-KW"/>
</dbReference>
<dbReference type="GO" id="GO:0016020">
    <property type="term" value="C:membrane"/>
    <property type="evidence" value="ECO:0007669"/>
    <property type="project" value="TreeGrafter"/>
</dbReference>
<dbReference type="SUPFAM" id="SSF57829">
    <property type="entry name" value="Zn-binding ribosomal proteins"/>
    <property type="match status" value="1"/>
</dbReference>
<feature type="transmembrane region" description="Helical" evidence="4">
    <location>
        <begin position="166"/>
        <end position="186"/>
    </location>
</feature>
<proteinExistence type="predicted"/>
<keyword evidence="4" id="KW-1133">Transmembrane helix</keyword>
<dbReference type="InterPro" id="IPR011332">
    <property type="entry name" value="Ribosomal_zn-bd"/>
</dbReference>
<name>A0A5N5NRH2_9ROSI</name>
<evidence type="ECO:0000256" key="4">
    <source>
        <dbReference type="SAM" id="Phobius"/>
    </source>
</evidence>